<dbReference type="PROSITE" id="PS51257">
    <property type="entry name" value="PROKAR_LIPOPROTEIN"/>
    <property type="match status" value="1"/>
</dbReference>
<gene>
    <name evidence="3" type="ORF">MCOLE_v1c00260</name>
</gene>
<organism evidence="3 4">
    <name type="scientific">Mesoplasma coleopterae</name>
    <dbReference type="NCBI Taxonomy" id="324078"/>
    <lineage>
        <taxon>Bacteria</taxon>
        <taxon>Bacillati</taxon>
        <taxon>Mycoplasmatota</taxon>
        <taxon>Mollicutes</taxon>
        <taxon>Entomoplasmatales</taxon>
        <taxon>Entomoplasmataceae</taxon>
        <taxon>Mesoplasma</taxon>
    </lineage>
</organism>
<dbReference type="KEGG" id="mcol:MCOLE_v1c00260"/>
<feature type="signal peptide" evidence="1">
    <location>
        <begin position="1"/>
        <end position="22"/>
    </location>
</feature>
<dbReference type="Proteomes" id="UP000232221">
    <property type="component" value="Chromosome"/>
</dbReference>
<dbReference type="RefSeq" id="WP_100670399.1">
    <property type="nucleotide sequence ID" value="NZ_CP024968.1"/>
</dbReference>
<accession>A0A2K8P1A9</accession>
<dbReference type="Gene3D" id="3.60.15.10">
    <property type="entry name" value="Ribonuclease Z/Hydroxyacylglutathione hydrolase-like"/>
    <property type="match status" value="1"/>
</dbReference>
<keyword evidence="4" id="KW-1185">Reference proteome</keyword>
<sequence length="420" mass="46829">MKKVISVLFAASLTFGTSSLLVSCGNKNEITDPENNNNNGGEGNGSNSNLNGYSSFWVLSVGNANYTFLQNEDRAIVFDVGVGMAGAVNEGLSDDEIHEHDSKATETGNWKMDSDERTQWVVDYMKKVAGVKYIDAILISHKHQDHFSALANTINNFEVGTVVAPMDNVGLEKTIHNLKRGENVRVDTSFSKNYQFMGVNIENLSAYASKSSLDSAYKQNPNSTSAIWRFTVNEKTFLLPGDMQDYNSWKSNSNTSLTPIMKDPNVQNKIKEKPIDIYLPAHHGSANSAQSITKMIGQLSRVPEYVIISGTTATKEWKNYANALVFPDERPNDLSGSALKNDPTRGRLIHNIMRDLKKQEQDFIKITGVAPKSVRSVSEYDNSIDYAHLNNTFEYNLTKNNEKINQMIHHEGNIINKIMK</sequence>
<evidence type="ECO:0000256" key="1">
    <source>
        <dbReference type="SAM" id="SignalP"/>
    </source>
</evidence>
<proteinExistence type="predicted"/>
<dbReference type="SUPFAM" id="SSF56281">
    <property type="entry name" value="Metallo-hydrolase/oxidoreductase"/>
    <property type="match status" value="1"/>
</dbReference>
<feature type="domain" description="Metallo-beta-lactamase" evidence="2">
    <location>
        <begin position="61"/>
        <end position="291"/>
    </location>
</feature>
<dbReference type="PANTHER" id="PTHR30619">
    <property type="entry name" value="DNA INTERNALIZATION/COMPETENCE PROTEIN COMEC/REC2"/>
    <property type="match status" value="1"/>
</dbReference>
<dbReference type="AlphaFoldDB" id="A0A2K8P1A9"/>
<reference evidence="3 4" key="1">
    <citation type="submission" date="2017-11" db="EMBL/GenBank/DDBJ databases">
        <title>Genome sequence of Mesoplasma coleopterae BARC 779 (ATCC 49583).</title>
        <authorList>
            <person name="Lo W.-S."/>
            <person name="Kuo C.-H."/>
        </authorList>
    </citation>
    <scope>NUCLEOTIDE SEQUENCE [LARGE SCALE GENOMIC DNA]</scope>
    <source>
        <strain evidence="3 4">BARC 779</strain>
    </source>
</reference>
<evidence type="ECO:0000313" key="4">
    <source>
        <dbReference type="Proteomes" id="UP000232221"/>
    </source>
</evidence>
<name>A0A2K8P1A9_9MOLU</name>
<dbReference type="OrthoDB" id="9761531at2"/>
<dbReference type="InterPro" id="IPR052159">
    <property type="entry name" value="Competence_DNA_uptake"/>
</dbReference>
<dbReference type="PANTHER" id="PTHR30619:SF1">
    <property type="entry name" value="RECOMBINATION PROTEIN 2"/>
    <property type="match status" value="1"/>
</dbReference>
<dbReference type="Pfam" id="PF00753">
    <property type="entry name" value="Lactamase_B"/>
    <property type="match status" value="1"/>
</dbReference>
<keyword evidence="1" id="KW-0732">Signal</keyword>
<evidence type="ECO:0000259" key="2">
    <source>
        <dbReference type="Pfam" id="PF00753"/>
    </source>
</evidence>
<feature type="chain" id="PRO_5014972482" description="Metallo-beta-lactamase domain-containing protein" evidence="1">
    <location>
        <begin position="23"/>
        <end position="420"/>
    </location>
</feature>
<dbReference type="InterPro" id="IPR001279">
    <property type="entry name" value="Metallo-B-lactamas"/>
</dbReference>
<dbReference type="EMBL" id="CP024968">
    <property type="protein sequence ID" value="ATZ20541.1"/>
    <property type="molecule type" value="Genomic_DNA"/>
</dbReference>
<evidence type="ECO:0000313" key="3">
    <source>
        <dbReference type="EMBL" id="ATZ20541.1"/>
    </source>
</evidence>
<dbReference type="InterPro" id="IPR036866">
    <property type="entry name" value="RibonucZ/Hydroxyglut_hydro"/>
</dbReference>
<protein>
    <recommendedName>
        <fullName evidence="2">Metallo-beta-lactamase domain-containing protein</fullName>
    </recommendedName>
</protein>